<gene>
    <name evidence="2" type="ORF">ACFOZ9_07560</name>
</gene>
<keyword evidence="1" id="KW-1133">Transmembrane helix</keyword>
<proteinExistence type="predicted"/>
<accession>A0ABV8XKG6</accession>
<keyword evidence="1" id="KW-0472">Membrane</keyword>
<feature type="transmembrane region" description="Helical" evidence="1">
    <location>
        <begin position="12"/>
        <end position="28"/>
    </location>
</feature>
<protein>
    <recommendedName>
        <fullName evidence="4">MYXO-CTERM domain-containing protein</fullName>
    </recommendedName>
</protein>
<sequence>MSSTPLIWARGLRAVALLVVLLWAPPLVPRAGWIAVSLDDLSMTPREWAGALALGTSALLLAAAWGLKRPGGRHP</sequence>
<evidence type="ECO:0000313" key="2">
    <source>
        <dbReference type="EMBL" id="MFC4426069.1"/>
    </source>
</evidence>
<name>A0ABV8XKG6_9DEIO</name>
<keyword evidence="3" id="KW-1185">Reference proteome</keyword>
<dbReference type="Proteomes" id="UP001595998">
    <property type="component" value="Unassembled WGS sequence"/>
</dbReference>
<organism evidence="2 3">
    <name type="scientific">Deinococcus navajonensis</name>
    <dbReference type="NCBI Taxonomy" id="309884"/>
    <lineage>
        <taxon>Bacteria</taxon>
        <taxon>Thermotogati</taxon>
        <taxon>Deinococcota</taxon>
        <taxon>Deinococci</taxon>
        <taxon>Deinococcales</taxon>
        <taxon>Deinococcaceae</taxon>
        <taxon>Deinococcus</taxon>
    </lineage>
</organism>
<dbReference type="EMBL" id="JBHSEH010000005">
    <property type="protein sequence ID" value="MFC4426069.1"/>
    <property type="molecule type" value="Genomic_DNA"/>
</dbReference>
<comment type="caution">
    <text evidence="2">The sequence shown here is derived from an EMBL/GenBank/DDBJ whole genome shotgun (WGS) entry which is preliminary data.</text>
</comment>
<evidence type="ECO:0000313" key="3">
    <source>
        <dbReference type="Proteomes" id="UP001595998"/>
    </source>
</evidence>
<reference evidence="3" key="1">
    <citation type="journal article" date="2019" name="Int. J. Syst. Evol. Microbiol.">
        <title>The Global Catalogue of Microorganisms (GCM) 10K type strain sequencing project: providing services to taxonomists for standard genome sequencing and annotation.</title>
        <authorList>
            <consortium name="The Broad Institute Genomics Platform"/>
            <consortium name="The Broad Institute Genome Sequencing Center for Infectious Disease"/>
            <person name="Wu L."/>
            <person name="Ma J."/>
        </authorList>
    </citation>
    <scope>NUCLEOTIDE SEQUENCE [LARGE SCALE GENOMIC DNA]</scope>
    <source>
        <strain evidence="3">CCUG 56029</strain>
    </source>
</reference>
<dbReference type="RefSeq" id="WP_380038082.1">
    <property type="nucleotide sequence ID" value="NZ_JBHSEH010000005.1"/>
</dbReference>
<keyword evidence="1" id="KW-0812">Transmembrane</keyword>
<feature type="transmembrane region" description="Helical" evidence="1">
    <location>
        <begin position="48"/>
        <end position="67"/>
    </location>
</feature>
<evidence type="ECO:0000256" key="1">
    <source>
        <dbReference type="SAM" id="Phobius"/>
    </source>
</evidence>
<evidence type="ECO:0008006" key="4">
    <source>
        <dbReference type="Google" id="ProtNLM"/>
    </source>
</evidence>